<keyword evidence="1" id="KW-0472">Membrane</keyword>
<name>A0A843WJC3_COLES</name>
<sequence>MAVSSFRGPLLPHVFDSAGSAGVVFGLTRVVIEAFLYFRCFVSSFASALLEFMLLWLVRDWLSLLSLVREAHPPTLFRYGLAVVGVRCRTVVVAVCYAVRCQQCEL</sequence>
<organism evidence="2 3">
    <name type="scientific">Colocasia esculenta</name>
    <name type="common">Wild taro</name>
    <name type="synonym">Arum esculentum</name>
    <dbReference type="NCBI Taxonomy" id="4460"/>
    <lineage>
        <taxon>Eukaryota</taxon>
        <taxon>Viridiplantae</taxon>
        <taxon>Streptophyta</taxon>
        <taxon>Embryophyta</taxon>
        <taxon>Tracheophyta</taxon>
        <taxon>Spermatophyta</taxon>
        <taxon>Magnoliopsida</taxon>
        <taxon>Liliopsida</taxon>
        <taxon>Araceae</taxon>
        <taxon>Aroideae</taxon>
        <taxon>Colocasieae</taxon>
        <taxon>Colocasia</taxon>
    </lineage>
</organism>
<dbReference type="Proteomes" id="UP000652761">
    <property type="component" value="Unassembled WGS sequence"/>
</dbReference>
<evidence type="ECO:0000256" key="1">
    <source>
        <dbReference type="SAM" id="Phobius"/>
    </source>
</evidence>
<feature type="transmembrane region" description="Helical" evidence="1">
    <location>
        <begin position="77"/>
        <end position="99"/>
    </location>
</feature>
<proteinExistence type="predicted"/>
<reference evidence="2" key="1">
    <citation type="submission" date="2017-07" db="EMBL/GenBank/DDBJ databases">
        <title>Taro Niue Genome Assembly and Annotation.</title>
        <authorList>
            <person name="Atibalentja N."/>
            <person name="Keating K."/>
            <person name="Fields C.J."/>
        </authorList>
    </citation>
    <scope>NUCLEOTIDE SEQUENCE</scope>
    <source>
        <strain evidence="2">Niue_2</strain>
        <tissue evidence="2">Leaf</tissue>
    </source>
</reference>
<dbReference type="AlphaFoldDB" id="A0A843WJC3"/>
<feature type="transmembrane region" description="Helical" evidence="1">
    <location>
        <begin position="36"/>
        <end position="57"/>
    </location>
</feature>
<protein>
    <submittedName>
        <fullName evidence="2">Uncharacterized protein</fullName>
    </submittedName>
</protein>
<evidence type="ECO:0000313" key="2">
    <source>
        <dbReference type="EMBL" id="MQM10512.1"/>
    </source>
</evidence>
<keyword evidence="1" id="KW-1133">Transmembrane helix</keyword>
<evidence type="ECO:0000313" key="3">
    <source>
        <dbReference type="Proteomes" id="UP000652761"/>
    </source>
</evidence>
<accession>A0A843WJC3</accession>
<keyword evidence="3" id="KW-1185">Reference proteome</keyword>
<gene>
    <name evidence="2" type="ORF">Taro_043405</name>
</gene>
<comment type="caution">
    <text evidence="2">The sequence shown here is derived from an EMBL/GenBank/DDBJ whole genome shotgun (WGS) entry which is preliminary data.</text>
</comment>
<keyword evidence="1" id="KW-0812">Transmembrane</keyword>
<dbReference type="EMBL" id="NMUH01004689">
    <property type="protein sequence ID" value="MQM10512.1"/>
    <property type="molecule type" value="Genomic_DNA"/>
</dbReference>